<reference evidence="2 3" key="1">
    <citation type="submission" date="2018-11" db="EMBL/GenBank/DDBJ databases">
        <authorList>
            <consortium name="Pathogen Informatics"/>
        </authorList>
    </citation>
    <scope>NUCLEOTIDE SEQUENCE [LARGE SCALE GENOMIC DNA]</scope>
</reference>
<feature type="non-terminal residue" evidence="2">
    <location>
        <position position="56"/>
    </location>
</feature>
<feature type="chain" id="PRO_5018221583" evidence="1">
    <location>
        <begin position="20"/>
        <end position="56"/>
    </location>
</feature>
<accession>A0A3P7P1C5</accession>
<keyword evidence="3" id="KW-1185">Reference proteome</keyword>
<protein>
    <submittedName>
        <fullName evidence="2">Uncharacterized protein</fullName>
    </submittedName>
</protein>
<evidence type="ECO:0000313" key="2">
    <source>
        <dbReference type="EMBL" id="VDN36191.1"/>
    </source>
</evidence>
<dbReference type="AlphaFoldDB" id="A0A3P7P1C5"/>
<evidence type="ECO:0000313" key="3">
    <source>
        <dbReference type="Proteomes" id="UP000281553"/>
    </source>
</evidence>
<feature type="signal peptide" evidence="1">
    <location>
        <begin position="1"/>
        <end position="19"/>
    </location>
</feature>
<organism evidence="2 3">
    <name type="scientific">Dibothriocephalus latus</name>
    <name type="common">Fish tapeworm</name>
    <name type="synonym">Diphyllobothrium latum</name>
    <dbReference type="NCBI Taxonomy" id="60516"/>
    <lineage>
        <taxon>Eukaryota</taxon>
        <taxon>Metazoa</taxon>
        <taxon>Spiralia</taxon>
        <taxon>Lophotrochozoa</taxon>
        <taxon>Platyhelminthes</taxon>
        <taxon>Cestoda</taxon>
        <taxon>Eucestoda</taxon>
        <taxon>Diphyllobothriidea</taxon>
        <taxon>Diphyllobothriidae</taxon>
        <taxon>Dibothriocephalus</taxon>
    </lineage>
</organism>
<keyword evidence="1" id="KW-0732">Signal</keyword>
<gene>
    <name evidence="2" type="ORF">DILT_LOCUS16973</name>
</gene>
<sequence>MFWANFPYTAVLQLPRVRTVLLLWLQALQEDLAPPRMWPMLNSWIMLWFMRALRKI</sequence>
<dbReference type="Proteomes" id="UP000281553">
    <property type="component" value="Unassembled WGS sequence"/>
</dbReference>
<proteinExistence type="predicted"/>
<evidence type="ECO:0000256" key="1">
    <source>
        <dbReference type="SAM" id="SignalP"/>
    </source>
</evidence>
<dbReference type="EMBL" id="UYRU01088411">
    <property type="protein sequence ID" value="VDN36191.1"/>
    <property type="molecule type" value="Genomic_DNA"/>
</dbReference>
<name>A0A3P7P1C5_DIBLA</name>